<dbReference type="InterPro" id="IPR003613">
    <property type="entry name" value="Ubox_domain"/>
</dbReference>
<evidence type="ECO:0000259" key="6">
    <source>
        <dbReference type="PROSITE" id="PS51698"/>
    </source>
</evidence>
<keyword evidence="5" id="KW-0812">Transmembrane</keyword>
<dbReference type="InterPro" id="IPR013083">
    <property type="entry name" value="Znf_RING/FYVE/PHD"/>
</dbReference>
<evidence type="ECO:0000313" key="7">
    <source>
        <dbReference type="EMBL" id="GAX84593.1"/>
    </source>
</evidence>
<dbReference type="UniPathway" id="UPA00143"/>
<dbReference type="Gene3D" id="3.30.40.10">
    <property type="entry name" value="Zinc/RING finger domain, C3HC4 (zinc finger)"/>
    <property type="match status" value="1"/>
</dbReference>
<evidence type="ECO:0000256" key="1">
    <source>
        <dbReference type="ARBA" id="ARBA00000900"/>
    </source>
</evidence>
<gene>
    <name evidence="7" type="ORF">CEUSTIGMA_g12014.t1</name>
</gene>
<reference evidence="7 8" key="1">
    <citation type="submission" date="2017-08" db="EMBL/GenBank/DDBJ databases">
        <title>Acidophilic green algal genome provides insights into adaptation to an acidic environment.</title>
        <authorList>
            <person name="Hirooka S."/>
            <person name="Hirose Y."/>
            <person name="Kanesaki Y."/>
            <person name="Higuchi S."/>
            <person name="Fujiwara T."/>
            <person name="Onuma R."/>
            <person name="Era A."/>
            <person name="Ohbayashi R."/>
            <person name="Uzuka A."/>
            <person name="Nozaki H."/>
            <person name="Yoshikawa H."/>
            <person name="Miyagishima S.Y."/>
        </authorList>
    </citation>
    <scope>NUCLEOTIDE SEQUENCE [LARGE SCALE GENOMIC DNA]</scope>
    <source>
        <strain evidence="7 8">NIES-2499</strain>
    </source>
</reference>
<dbReference type="EMBL" id="BEGY01000129">
    <property type="protein sequence ID" value="GAX84593.1"/>
    <property type="molecule type" value="Genomic_DNA"/>
</dbReference>
<dbReference type="PROSITE" id="PS51698">
    <property type="entry name" value="U_BOX"/>
    <property type="match status" value="1"/>
</dbReference>
<dbReference type="InterPro" id="IPR016024">
    <property type="entry name" value="ARM-type_fold"/>
</dbReference>
<feature type="domain" description="U-box" evidence="6">
    <location>
        <begin position="80"/>
        <end position="155"/>
    </location>
</feature>
<dbReference type="SUPFAM" id="SSF57850">
    <property type="entry name" value="RING/U-box"/>
    <property type="match status" value="1"/>
</dbReference>
<dbReference type="Gene3D" id="1.25.10.10">
    <property type="entry name" value="Leucine-rich Repeat Variant"/>
    <property type="match status" value="1"/>
</dbReference>
<evidence type="ECO:0000256" key="3">
    <source>
        <dbReference type="ARBA" id="ARBA00022786"/>
    </source>
</evidence>
<organism evidence="7 8">
    <name type="scientific">Chlamydomonas eustigma</name>
    <dbReference type="NCBI Taxonomy" id="1157962"/>
    <lineage>
        <taxon>Eukaryota</taxon>
        <taxon>Viridiplantae</taxon>
        <taxon>Chlorophyta</taxon>
        <taxon>core chlorophytes</taxon>
        <taxon>Chlorophyceae</taxon>
        <taxon>CS clade</taxon>
        <taxon>Chlamydomonadales</taxon>
        <taxon>Chlamydomonadaceae</taxon>
        <taxon>Chlamydomonas</taxon>
    </lineage>
</organism>
<dbReference type="SMART" id="SM00504">
    <property type="entry name" value="Ubox"/>
    <property type="match status" value="1"/>
</dbReference>
<accession>A0A250XNM6</accession>
<dbReference type="GO" id="GO:0061630">
    <property type="term" value="F:ubiquitin protein ligase activity"/>
    <property type="evidence" value="ECO:0007669"/>
    <property type="project" value="UniProtKB-EC"/>
</dbReference>
<keyword evidence="5" id="KW-0472">Membrane</keyword>
<feature type="transmembrane region" description="Helical" evidence="5">
    <location>
        <begin position="15"/>
        <end position="34"/>
    </location>
</feature>
<dbReference type="GO" id="GO:0016567">
    <property type="term" value="P:protein ubiquitination"/>
    <property type="evidence" value="ECO:0007669"/>
    <property type="project" value="UniProtKB-UniPathway"/>
</dbReference>
<feature type="region of interest" description="Disordered" evidence="4">
    <location>
        <begin position="52"/>
        <end position="73"/>
    </location>
</feature>
<evidence type="ECO:0000256" key="4">
    <source>
        <dbReference type="SAM" id="MobiDB-lite"/>
    </source>
</evidence>
<dbReference type="InterPro" id="IPR011989">
    <property type="entry name" value="ARM-like"/>
</dbReference>
<keyword evidence="3" id="KW-0833">Ubl conjugation pathway</keyword>
<dbReference type="EC" id="2.3.2.27" evidence="2"/>
<protein>
    <recommendedName>
        <fullName evidence="2">RING-type E3 ubiquitin transferase</fullName>
        <ecNumber evidence="2">2.3.2.27</ecNumber>
    </recommendedName>
</protein>
<keyword evidence="8" id="KW-1185">Reference proteome</keyword>
<dbReference type="OrthoDB" id="535898at2759"/>
<dbReference type="Proteomes" id="UP000232323">
    <property type="component" value="Unassembled WGS sequence"/>
</dbReference>
<keyword evidence="5" id="KW-1133">Transmembrane helix</keyword>
<dbReference type="SUPFAM" id="SSF48371">
    <property type="entry name" value="ARM repeat"/>
    <property type="match status" value="1"/>
</dbReference>
<dbReference type="AlphaFoldDB" id="A0A250XNM6"/>
<evidence type="ECO:0000313" key="8">
    <source>
        <dbReference type="Proteomes" id="UP000232323"/>
    </source>
</evidence>
<evidence type="ECO:0000256" key="5">
    <source>
        <dbReference type="SAM" id="Phobius"/>
    </source>
</evidence>
<dbReference type="PANTHER" id="PTHR23315:SF7">
    <property type="entry name" value="U-BOX DOMAIN-CONTAINING PROTEIN 4"/>
    <property type="match status" value="1"/>
</dbReference>
<sequence>MVIATQTNTFDWNSIHVSLGSATICIGAISYIGYQFWKLKCRANEALARQESFQARTPPRKEPQPNTPDDDAGLYELETEIPDEFKDPITLGIIQDPVILCPTGQVYCYSTLRQWFATGNRLCPRTNITLNDVQVTRAPWLRQMIKEFCETKGLEFGLEDISKQRLAEIDANLPGWITCISSDSGPRRMHAVSLVYNFLRSLDVQQPEKAMAHKLIRSAVLDDMVWLLRYGDPHSQGLAASIAAYCDTCEEVQWLSAVATIPAVVLCSSPNTYTSQAATRLLYNLARAGPSTRTMIGQAGGHKSLLNIVCTERSTYGYSRERAAGTLAALAKDADILVYLKEHAFTPLRNLFISSDDRWEKRESASALLKIFKQEELGEGLSTNDLLEHWWCSSAWLLGGVSDPSQGHTLQEVEARSSFEAWLENTAEQMTDHMIRDLIT</sequence>
<comment type="catalytic activity">
    <reaction evidence="1">
        <text>S-ubiquitinyl-[E2 ubiquitin-conjugating enzyme]-L-cysteine + [acceptor protein]-L-lysine = [E2 ubiquitin-conjugating enzyme]-L-cysteine + N(6)-ubiquitinyl-[acceptor protein]-L-lysine.</text>
        <dbReference type="EC" id="2.3.2.27"/>
    </reaction>
</comment>
<proteinExistence type="predicted"/>
<evidence type="ECO:0000256" key="2">
    <source>
        <dbReference type="ARBA" id="ARBA00012483"/>
    </source>
</evidence>
<name>A0A250XNM6_9CHLO</name>
<dbReference type="PANTHER" id="PTHR23315">
    <property type="entry name" value="U BOX DOMAIN-CONTAINING"/>
    <property type="match status" value="1"/>
</dbReference>
<comment type="caution">
    <text evidence="7">The sequence shown here is derived from an EMBL/GenBank/DDBJ whole genome shotgun (WGS) entry which is preliminary data.</text>
</comment>
<dbReference type="Pfam" id="PF04564">
    <property type="entry name" value="U-box"/>
    <property type="match status" value="1"/>
</dbReference>